<organism evidence="1 2">
    <name type="scientific">Anopheles atroparvus</name>
    <name type="common">European mosquito</name>
    <dbReference type="NCBI Taxonomy" id="41427"/>
    <lineage>
        <taxon>Eukaryota</taxon>
        <taxon>Metazoa</taxon>
        <taxon>Ecdysozoa</taxon>
        <taxon>Arthropoda</taxon>
        <taxon>Hexapoda</taxon>
        <taxon>Insecta</taxon>
        <taxon>Pterygota</taxon>
        <taxon>Neoptera</taxon>
        <taxon>Endopterygota</taxon>
        <taxon>Diptera</taxon>
        <taxon>Nematocera</taxon>
        <taxon>Culicoidea</taxon>
        <taxon>Culicidae</taxon>
        <taxon>Anophelinae</taxon>
        <taxon>Anopheles</taxon>
    </lineage>
</organism>
<dbReference type="PROSITE" id="PS51257">
    <property type="entry name" value="PROKAR_LIPOPROTEIN"/>
    <property type="match status" value="1"/>
</dbReference>
<protein>
    <submittedName>
        <fullName evidence="1">Uncharacterized protein</fullName>
    </submittedName>
</protein>
<reference evidence="1" key="1">
    <citation type="submission" date="2024-04" db="UniProtKB">
        <authorList>
            <consortium name="EnsemblMetazoa"/>
        </authorList>
    </citation>
    <scope>IDENTIFICATION</scope>
    <source>
        <strain evidence="1">EBRO</strain>
    </source>
</reference>
<proteinExistence type="predicted"/>
<dbReference type="AlphaFoldDB" id="A0AAG5D8L6"/>
<evidence type="ECO:0000313" key="2">
    <source>
        <dbReference type="Proteomes" id="UP000075880"/>
    </source>
</evidence>
<accession>A0AAG5D8L6</accession>
<evidence type="ECO:0000313" key="1">
    <source>
        <dbReference type="EnsemblMetazoa" id="ENSAATROPP007491"/>
    </source>
</evidence>
<dbReference type="EnsemblMetazoa" id="ENSAATROPT008331">
    <property type="protein sequence ID" value="ENSAATROPP007491"/>
    <property type="gene ID" value="ENSAATROPG006783"/>
</dbReference>
<name>A0AAG5D8L6_ANOAO</name>
<dbReference type="Proteomes" id="UP000075880">
    <property type="component" value="Unassembled WGS sequence"/>
</dbReference>
<sequence>MHLHFARLQSNGSSSISCSTSSAPSCNRNDHLNRFVCVCRVIFTHRQQSRNRQFRGHLNTHSTVYARTCHRVSGRILNERQHRTAAARNCNCHLRRASDKNYWFSHIRFGIFKRDFIGKREHCR</sequence>
<keyword evidence="2" id="KW-1185">Reference proteome</keyword>